<keyword evidence="1" id="KW-1133">Transmembrane helix</keyword>
<keyword evidence="1" id="KW-0812">Transmembrane</keyword>
<dbReference type="PANTHER" id="PTHR39556">
    <property type="entry name" value="PROTEIN, PUTATIVE-RELATED"/>
    <property type="match status" value="1"/>
</dbReference>
<organism evidence="2">
    <name type="scientific">marine sediment metagenome</name>
    <dbReference type="NCBI Taxonomy" id="412755"/>
    <lineage>
        <taxon>unclassified sequences</taxon>
        <taxon>metagenomes</taxon>
        <taxon>ecological metagenomes</taxon>
    </lineage>
</organism>
<name>X1M8Z0_9ZZZZ</name>
<feature type="non-terminal residue" evidence="2">
    <location>
        <position position="1"/>
    </location>
</feature>
<protein>
    <submittedName>
        <fullName evidence="2">Uncharacterized protein</fullName>
    </submittedName>
</protein>
<gene>
    <name evidence="2" type="ORF">S06H3_24779</name>
</gene>
<dbReference type="EMBL" id="BARV01013942">
    <property type="protein sequence ID" value="GAI27753.1"/>
    <property type="molecule type" value="Genomic_DNA"/>
</dbReference>
<evidence type="ECO:0000313" key="2">
    <source>
        <dbReference type="EMBL" id="GAI27753.1"/>
    </source>
</evidence>
<dbReference type="InterPro" id="IPR007294">
    <property type="entry name" value="DUF401"/>
</dbReference>
<comment type="caution">
    <text evidence="2">The sequence shown here is derived from an EMBL/GenBank/DDBJ whole genome shotgun (WGS) entry which is preliminary data.</text>
</comment>
<keyword evidence="1" id="KW-0472">Membrane</keyword>
<feature type="non-terminal residue" evidence="2">
    <location>
        <position position="107"/>
    </location>
</feature>
<feature type="transmembrane region" description="Helical" evidence="1">
    <location>
        <begin position="71"/>
        <end position="94"/>
    </location>
</feature>
<dbReference type="AlphaFoldDB" id="X1M8Z0"/>
<sequence>AEEKTFVNYWFRHVWEFVWPILLVIFLVIFVKIDLLISLIVVILSLILLSRSKLKTADIIEIIKKDIPLNTVLLIAGIMIFKKMLQTTGAIMVIPELFTELGIHPLV</sequence>
<dbReference type="PANTHER" id="PTHR39556:SF1">
    <property type="entry name" value="PROTEIN, PUTATIVE-RELATED"/>
    <property type="match status" value="1"/>
</dbReference>
<feature type="transmembrane region" description="Helical" evidence="1">
    <location>
        <begin position="17"/>
        <end position="50"/>
    </location>
</feature>
<proteinExistence type="predicted"/>
<reference evidence="2" key="1">
    <citation type="journal article" date="2014" name="Front. Microbiol.">
        <title>High frequency of phylogenetically diverse reductive dehalogenase-homologous genes in deep subseafloor sedimentary metagenomes.</title>
        <authorList>
            <person name="Kawai M."/>
            <person name="Futagami T."/>
            <person name="Toyoda A."/>
            <person name="Takaki Y."/>
            <person name="Nishi S."/>
            <person name="Hori S."/>
            <person name="Arai W."/>
            <person name="Tsubouchi T."/>
            <person name="Morono Y."/>
            <person name="Uchiyama I."/>
            <person name="Ito T."/>
            <person name="Fujiyama A."/>
            <person name="Inagaki F."/>
            <person name="Takami H."/>
        </authorList>
    </citation>
    <scope>NUCLEOTIDE SEQUENCE</scope>
    <source>
        <strain evidence="2">Expedition CK06-06</strain>
    </source>
</reference>
<accession>X1M8Z0</accession>
<evidence type="ECO:0000256" key="1">
    <source>
        <dbReference type="SAM" id="Phobius"/>
    </source>
</evidence>